<dbReference type="GO" id="GO:0006979">
    <property type="term" value="P:response to oxidative stress"/>
    <property type="evidence" value="ECO:0007669"/>
    <property type="project" value="InterPro"/>
</dbReference>
<keyword evidence="3 7" id="KW-0862">Zinc</keyword>
<dbReference type="PANTHER" id="PTHR10173:SF52">
    <property type="entry name" value="METHIONINE-R-SULFOXIDE REDUCTASE B1"/>
    <property type="match status" value="1"/>
</dbReference>
<dbReference type="InterPro" id="IPR028427">
    <property type="entry name" value="Met_Sox_Rdtase_MsrB"/>
</dbReference>
<keyword evidence="8" id="KW-0472">Membrane</keyword>
<comment type="cofactor">
    <cofactor evidence="7">
        <name>Zn(2+)</name>
        <dbReference type="ChEBI" id="CHEBI:29105"/>
    </cofactor>
    <text evidence="7">Binds 1 zinc ion per subunit.</text>
</comment>
<dbReference type="FunFam" id="2.170.150.20:FF:000001">
    <property type="entry name" value="Peptide methionine sulfoxide reductase MsrB"/>
    <property type="match status" value="1"/>
</dbReference>
<feature type="domain" description="MsrB" evidence="9">
    <location>
        <begin position="73"/>
        <end position="195"/>
    </location>
</feature>
<evidence type="ECO:0000256" key="3">
    <source>
        <dbReference type="ARBA" id="ARBA00022833"/>
    </source>
</evidence>
<keyword evidence="4 7" id="KW-0560">Oxidoreductase</keyword>
<dbReference type="NCBIfam" id="TIGR00357">
    <property type="entry name" value="peptide-methionine (R)-S-oxide reductase MsrB"/>
    <property type="match status" value="1"/>
</dbReference>
<evidence type="ECO:0000256" key="8">
    <source>
        <dbReference type="SAM" id="Phobius"/>
    </source>
</evidence>
<gene>
    <name evidence="10" type="ORF">CB5_LOCUS22410</name>
</gene>
<proteinExistence type="inferred from homology"/>
<keyword evidence="8" id="KW-1133">Transmembrane helix</keyword>
<dbReference type="InterPro" id="IPR011057">
    <property type="entry name" value="Mss4-like_sf"/>
</dbReference>
<dbReference type="EC" id="1.8.4.12" evidence="7"/>
<dbReference type="EMBL" id="LR862133">
    <property type="protein sequence ID" value="CAD1839199.1"/>
    <property type="molecule type" value="Genomic_DNA"/>
</dbReference>
<evidence type="ECO:0000256" key="7">
    <source>
        <dbReference type="RuleBase" id="RU365044"/>
    </source>
</evidence>
<dbReference type="GO" id="GO:0005737">
    <property type="term" value="C:cytoplasm"/>
    <property type="evidence" value="ECO:0007669"/>
    <property type="project" value="TreeGrafter"/>
</dbReference>
<dbReference type="SUPFAM" id="SSF51316">
    <property type="entry name" value="Mss4-like"/>
    <property type="match status" value="1"/>
</dbReference>
<dbReference type="AlphaFoldDB" id="A0A6V7Q7M7"/>
<dbReference type="InterPro" id="IPR002579">
    <property type="entry name" value="Met_Sox_Rdtase_MsrB_dom"/>
</dbReference>
<reference evidence="10" key="1">
    <citation type="submission" date="2020-07" db="EMBL/GenBank/DDBJ databases">
        <authorList>
            <person name="Lin J."/>
        </authorList>
    </citation>
    <scope>NUCLEOTIDE SEQUENCE</scope>
</reference>
<protein>
    <recommendedName>
        <fullName evidence="7">Peptide-methionine (R)-S-oxide reductase</fullName>
        <ecNumber evidence="7">1.8.4.12</ecNumber>
    </recommendedName>
</protein>
<evidence type="ECO:0000259" key="9">
    <source>
        <dbReference type="PROSITE" id="PS51790"/>
    </source>
</evidence>
<evidence type="ECO:0000256" key="6">
    <source>
        <dbReference type="ARBA" id="ARBA00048488"/>
    </source>
</evidence>
<name>A0A6V7Q7M7_ANACO</name>
<keyword evidence="8" id="KW-0812">Transmembrane</keyword>
<organism evidence="10">
    <name type="scientific">Ananas comosus var. bracteatus</name>
    <name type="common">red pineapple</name>
    <dbReference type="NCBI Taxonomy" id="296719"/>
    <lineage>
        <taxon>Eukaryota</taxon>
        <taxon>Viridiplantae</taxon>
        <taxon>Streptophyta</taxon>
        <taxon>Embryophyta</taxon>
        <taxon>Tracheophyta</taxon>
        <taxon>Spermatophyta</taxon>
        <taxon>Magnoliopsida</taxon>
        <taxon>Liliopsida</taxon>
        <taxon>Poales</taxon>
        <taxon>Bromeliaceae</taxon>
        <taxon>Bromelioideae</taxon>
        <taxon>Ananas</taxon>
    </lineage>
</organism>
<evidence type="ECO:0000256" key="5">
    <source>
        <dbReference type="ARBA" id="ARBA00023284"/>
    </source>
</evidence>
<comment type="function">
    <text evidence="7">Catalyzes the reduction of methionine sulfoxide (MetSO) to methionine in proteins. Plays a protective role against oxidative stress by restoring activity to proteins that have been inactivated by methionine oxidation. MSRB family specifically reduces the MetSO R-enantiomer.</text>
</comment>
<sequence>MSSELIFVSSSFFFVLLLHFLIIPSIHLPVSEGGAPPPTPQPTLRARHGLLSIFSGQEQVREPGKVDPASLSDEEWKKRLTPEQYYITRQKGTERAFTGEYWNTKTPGTYHCVCCDTPLFESSTKFDSGTGWPSYYQPIGNNVKTKLDTSIIFMPRTEVLCAVCDAHLGHVFDDGPPPTGKRYCINSASLTLKSQ</sequence>
<evidence type="ECO:0000313" key="10">
    <source>
        <dbReference type="EMBL" id="CAD1839199.1"/>
    </source>
</evidence>
<dbReference type="GO" id="GO:0030091">
    <property type="term" value="P:protein repair"/>
    <property type="evidence" value="ECO:0007669"/>
    <property type="project" value="InterPro"/>
</dbReference>
<accession>A0A6V7Q7M7</accession>
<comment type="similarity">
    <text evidence="1 7">Belongs to the MsrB Met sulfoxide reductase family.</text>
</comment>
<comment type="catalytic activity">
    <reaction evidence="6 7">
        <text>L-methionyl-[protein] + [thioredoxin]-disulfide + H2O = L-methionyl-(R)-S-oxide-[protein] + [thioredoxin]-dithiol</text>
        <dbReference type="Rhea" id="RHEA:24164"/>
        <dbReference type="Rhea" id="RHEA-COMP:10698"/>
        <dbReference type="Rhea" id="RHEA-COMP:10700"/>
        <dbReference type="Rhea" id="RHEA-COMP:12313"/>
        <dbReference type="Rhea" id="RHEA-COMP:12314"/>
        <dbReference type="ChEBI" id="CHEBI:15377"/>
        <dbReference type="ChEBI" id="CHEBI:16044"/>
        <dbReference type="ChEBI" id="CHEBI:29950"/>
        <dbReference type="ChEBI" id="CHEBI:45764"/>
        <dbReference type="ChEBI" id="CHEBI:50058"/>
        <dbReference type="EC" id="1.8.4.12"/>
    </reaction>
</comment>
<feature type="transmembrane region" description="Helical" evidence="8">
    <location>
        <begin position="6"/>
        <end position="23"/>
    </location>
</feature>
<dbReference type="Gene3D" id="2.170.150.20">
    <property type="entry name" value="Peptide methionine sulfoxide reductase"/>
    <property type="match status" value="1"/>
</dbReference>
<evidence type="ECO:0000256" key="2">
    <source>
        <dbReference type="ARBA" id="ARBA00022723"/>
    </source>
</evidence>
<keyword evidence="5" id="KW-0676">Redox-active center</keyword>
<dbReference type="GO" id="GO:0033743">
    <property type="term" value="F:peptide-methionine (R)-S-oxide reductase activity"/>
    <property type="evidence" value="ECO:0007669"/>
    <property type="project" value="UniProtKB-EC"/>
</dbReference>
<dbReference type="PANTHER" id="PTHR10173">
    <property type="entry name" value="METHIONINE SULFOXIDE REDUCTASE"/>
    <property type="match status" value="1"/>
</dbReference>
<dbReference type="PROSITE" id="PS51790">
    <property type="entry name" value="MSRB"/>
    <property type="match status" value="1"/>
</dbReference>
<keyword evidence="2 7" id="KW-0479">Metal-binding</keyword>
<evidence type="ECO:0000256" key="4">
    <source>
        <dbReference type="ARBA" id="ARBA00023002"/>
    </source>
</evidence>
<evidence type="ECO:0000256" key="1">
    <source>
        <dbReference type="ARBA" id="ARBA00007174"/>
    </source>
</evidence>
<dbReference type="Pfam" id="PF01641">
    <property type="entry name" value="SelR"/>
    <property type="match status" value="1"/>
</dbReference>
<dbReference type="GO" id="GO:0046872">
    <property type="term" value="F:metal ion binding"/>
    <property type="evidence" value="ECO:0007669"/>
    <property type="project" value="UniProtKB-KW"/>
</dbReference>